<reference evidence="3 4" key="1">
    <citation type="submission" date="2018-03" db="EMBL/GenBank/DDBJ databases">
        <title>The draft genome of Mesorhizobium soli JCM 19897.</title>
        <authorList>
            <person name="Li L."/>
            <person name="Liu L."/>
            <person name="Liang L."/>
            <person name="Wang T."/>
            <person name="Zhang X."/>
        </authorList>
    </citation>
    <scope>NUCLEOTIDE SEQUENCE [LARGE SCALE GENOMIC DNA]</scope>
    <source>
        <strain evidence="3 4">JCM 19897</strain>
    </source>
</reference>
<name>A0A2P7RZL6_9HYPH</name>
<keyword evidence="4" id="KW-1185">Reference proteome</keyword>
<dbReference type="GO" id="GO:0008168">
    <property type="term" value="F:methyltransferase activity"/>
    <property type="evidence" value="ECO:0007669"/>
    <property type="project" value="UniProtKB-KW"/>
</dbReference>
<dbReference type="InterPro" id="IPR016874">
    <property type="entry name" value="TcmP-like"/>
</dbReference>
<evidence type="ECO:0000313" key="4">
    <source>
        <dbReference type="Proteomes" id="UP000240653"/>
    </source>
</evidence>
<dbReference type="PANTHER" id="PTHR43619:SF2">
    <property type="entry name" value="S-ADENOSYL-L-METHIONINE-DEPENDENT METHYLTRANSFERASES SUPERFAMILY PROTEIN"/>
    <property type="match status" value="1"/>
</dbReference>
<organism evidence="3 4">
    <name type="scientific">Pseudaminobacter soli</name>
    <name type="common">ex Li et al. 2025</name>
    <dbReference type="NCBI Taxonomy" id="1295366"/>
    <lineage>
        <taxon>Bacteria</taxon>
        <taxon>Pseudomonadati</taxon>
        <taxon>Pseudomonadota</taxon>
        <taxon>Alphaproteobacteria</taxon>
        <taxon>Hyphomicrobiales</taxon>
        <taxon>Phyllobacteriaceae</taxon>
        <taxon>Pseudaminobacter</taxon>
    </lineage>
</organism>
<protein>
    <submittedName>
        <fullName evidence="3">Methyltransferase</fullName>
    </submittedName>
</protein>
<gene>
    <name evidence="3" type="ORF">C7I85_26625</name>
</gene>
<dbReference type="GO" id="GO:0032259">
    <property type="term" value="P:methylation"/>
    <property type="evidence" value="ECO:0007669"/>
    <property type="project" value="UniProtKB-KW"/>
</dbReference>
<dbReference type="InterPro" id="IPR007213">
    <property type="entry name" value="Ppm1/Ppm2/Tcmp"/>
</dbReference>
<dbReference type="PANTHER" id="PTHR43619">
    <property type="entry name" value="S-ADENOSYL-L-METHIONINE-DEPENDENT METHYLTRANSFERASE YKTD-RELATED"/>
    <property type="match status" value="1"/>
</dbReference>
<dbReference type="PIRSF" id="PIRSF028177">
    <property type="entry name" value="Polyketide_synth_Omtfrase_TcmP"/>
    <property type="match status" value="1"/>
</dbReference>
<sequence>MEREKVSLTRERETLLITLYGKALESRRPNSILADHFAEEAAARIDYDFSKLKVDGVMGVGFAARARTLDDWVRAFLADHPDAIVMDLGCGLDTRVFRIDPPARVEWLDVDFPEVVELRRRIYPLRENYRLIATSVTEPDWLARVPRNRPAIVVAEGLTPYLAAKDGPLLLSRLVSHLRRGGEVVCDLYSDLGLKLVRQNPAVRLTGAELHWAVNDPHDLEQEVPGLKLVEDLSAYRPEHLTHMDWSARWIALAWNIVPPLRKVGRLVRFKF</sequence>
<dbReference type="SUPFAM" id="SSF53335">
    <property type="entry name" value="S-adenosyl-L-methionine-dependent methyltransferases"/>
    <property type="match status" value="1"/>
</dbReference>
<dbReference type="AlphaFoldDB" id="A0A2P7RZL6"/>
<evidence type="ECO:0000256" key="2">
    <source>
        <dbReference type="ARBA" id="ARBA00022679"/>
    </source>
</evidence>
<keyword evidence="2 3" id="KW-0808">Transferase</keyword>
<dbReference type="OrthoDB" id="9800233at2"/>
<dbReference type="RefSeq" id="WP_106727030.1">
    <property type="nucleotide sequence ID" value="NZ_PXYL01000023.1"/>
</dbReference>
<accession>A0A2P7RZL6</accession>
<keyword evidence="1 3" id="KW-0489">Methyltransferase</keyword>
<evidence type="ECO:0000256" key="1">
    <source>
        <dbReference type="ARBA" id="ARBA00022603"/>
    </source>
</evidence>
<dbReference type="Proteomes" id="UP000240653">
    <property type="component" value="Unassembled WGS sequence"/>
</dbReference>
<dbReference type="Gene3D" id="3.40.50.150">
    <property type="entry name" value="Vaccinia Virus protein VP39"/>
    <property type="match status" value="1"/>
</dbReference>
<evidence type="ECO:0000313" key="3">
    <source>
        <dbReference type="EMBL" id="PSJ55659.1"/>
    </source>
</evidence>
<dbReference type="EMBL" id="PXYL01000023">
    <property type="protein sequence ID" value="PSJ55659.1"/>
    <property type="molecule type" value="Genomic_DNA"/>
</dbReference>
<dbReference type="Pfam" id="PF04072">
    <property type="entry name" value="LCM"/>
    <property type="match status" value="1"/>
</dbReference>
<proteinExistence type="predicted"/>
<comment type="caution">
    <text evidence="3">The sequence shown here is derived from an EMBL/GenBank/DDBJ whole genome shotgun (WGS) entry which is preliminary data.</text>
</comment>
<dbReference type="InterPro" id="IPR029063">
    <property type="entry name" value="SAM-dependent_MTases_sf"/>
</dbReference>